<organism evidence="12 13">
    <name type="scientific">Thioflexithrix psekupsensis</name>
    <dbReference type="NCBI Taxonomy" id="1570016"/>
    <lineage>
        <taxon>Bacteria</taxon>
        <taxon>Pseudomonadati</taxon>
        <taxon>Pseudomonadota</taxon>
        <taxon>Gammaproteobacteria</taxon>
        <taxon>Thiotrichales</taxon>
        <taxon>Thioflexithrix</taxon>
    </lineage>
</organism>
<comment type="pathway">
    <text evidence="1 9">Cell wall biogenesis; peptidoglycan biosynthesis.</text>
</comment>
<keyword evidence="7 9" id="KW-0573">Peptidoglycan synthesis</keyword>
<dbReference type="GO" id="GO:0071972">
    <property type="term" value="F:peptidoglycan L,D-transpeptidase activity"/>
    <property type="evidence" value="ECO:0007669"/>
    <property type="project" value="TreeGrafter"/>
</dbReference>
<evidence type="ECO:0000256" key="7">
    <source>
        <dbReference type="ARBA" id="ARBA00022984"/>
    </source>
</evidence>
<dbReference type="PANTHER" id="PTHR30582:SF24">
    <property type="entry name" value="L,D-TRANSPEPTIDASE ERFK_SRFK-RELATED"/>
    <property type="match status" value="1"/>
</dbReference>
<feature type="chain" id="PRO_5013168671" description="L,D-TPase catalytic domain-containing protein" evidence="10">
    <location>
        <begin position="32"/>
        <end position="226"/>
    </location>
</feature>
<feature type="domain" description="L,D-TPase catalytic" evidence="11">
    <location>
        <begin position="56"/>
        <end position="212"/>
    </location>
</feature>
<evidence type="ECO:0000256" key="5">
    <source>
        <dbReference type="ARBA" id="ARBA00022801"/>
    </source>
</evidence>
<dbReference type="GO" id="GO:0008360">
    <property type="term" value="P:regulation of cell shape"/>
    <property type="evidence" value="ECO:0007669"/>
    <property type="project" value="UniProtKB-UniRule"/>
</dbReference>
<dbReference type="UniPathway" id="UPA00219"/>
<dbReference type="InterPro" id="IPR005490">
    <property type="entry name" value="LD_TPept_cat_dom"/>
</dbReference>
<keyword evidence="3" id="KW-0328">Glycosyltransferase</keyword>
<keyword evidence="6 9" id="KW-0133">Cell shape</keyword>
<gene>
    <name evidence="12" type="ORF">TPSD3_06415</name>
</gene>
<protein>
    <recommendedName>
        <fullName evidence="11">L,D-TPase catalytic domain-containing protein</fullName>
    </recommendedName>
</protein>
<keyword evidence="4" id="KW-0808">Transferase</keyword>
<dbReference type="GO" id="GO:0016757">
    <property type="term" value="F:glycosyltransferase activity"/>
    <property type="evidence" value="ECO:0007669"/>
    <property type="project" value="UniProtKB-KW"/>
</dbReference>
<dbReference type="Gene3D" id="2.40.440.10">
    <property type="entry name" value="L,D-transpeptidase catalytic domain-like"/>
    <property type="match status" value="1"/>
</dbReference>
<dbReference type="PANTHER" id="PTHR30582">
    <property type="entry name" value="L,D-TRANSPEPTIDASE"/>
    <property type="match status" value="1"/>
</dbReference>
<name>A0A251X854_9GAMM</name>
<feature type="active site" description="Nucleophile" evidence="9">
    <location>
        <position position="185"/>
    </location>
</feature>
<dbReference type="RefSeq" id="WP_086487759.1">
    <property type="nucleotide sequence ID" value="NZ_MSLT01000012.1"/>
</dbReference>
<reference evidence="12 13" key="1">
    <citation type="submission" date="2016-12" db="EMBL/GenBank/DDBJ databases">
        <title>Thioflexothrix psekupsii D3 genome sequencing and assembly.</title>
        <authorList>
            <person name="Fomenkov A."/>
            <person name="Vincze T."/>
            <person name="Grabovich M."/>
            <person name="Anton B.P."/>
            <person name="Dubinina G."/>
            <person name="Orlova M."/>
            <person name="Belousova E."/>
            <person name="Roberts R.J."/>
        </authorList>
    </citation>
    <scope>NUCLEOTIDE SEQUENCE [LARGE SCALE GENOMIC DNA]</scope>
    <source>
        <strain evidence="12">D3</strain>
    </source>
</reference>
<comment type="caution">
    <text evidence="12">The sequence shown here is derived from an EMBL/GenBank/DDBJ whole genome shotgun (WGS) entry which is preliminary data.</text>
</comment>
<evidence type="ECO:0000256" key="4">
    <source>
        <dbReference type="ARBA" id="ARBA00022679"/>
    </source>
</evidence>
<dbReference type="GO" id="GO:0005576">
    <property type="term" value="C:extracellular region"/>
    <property type="evidence" value="ECO:0007669"/>
    <property type="project" value="TreeGrafter"/>
</dbReference>
<evidence type="ECO:0000256" key="6">
    <source>
        <dbReference type="ARBA" id="ARBA00022960"/>
    </source>
</evidence>
<dbReference type="InterPro" id="IPR050979">
    <property type="entry name" value="LD-transpeptidase"/>
</dbReference>
<dbReference type="OrthoDB" id="9787225at2"/>
<keyword evidence="5" id="KW-0378">Hydrolase</keyword>
<evidence type="ECO:0000256" key="2">
    <source>
        <dbReference type="ARBA" id="ARBA00005992"/>
    </source>
</evidence>
<dbReference type="GO" id="GO:0071555">
    <property type="term" value="P:cell wall organization"/>
    <property type="evidence" value="ECO:0007669"/>
    <property type="project" value="UniProtKB-UniRule"/>
</dbReference>
<proteinExistence type="inferred from homology"/>
<evidence type="ECO:0000256" key="3">
    <source>
        <dbReference type="ARBA" id="ARBA00022676"/>
    </source>
</evidence>
<feature type="active site" description="Proton donor/acceptor" evidence="9">
    <location>
        <position position="169"/>
    </location>
</feature>
<dbReference type="EMBL" id="MSLT01000012">
    <property type="protein sequence ID" value="OUD13974.1"/>
    <property type="molecule type" value="Genomic_DNA"/>
</dbReference>
<dbReference type="SUPFAM" id="SSF141523">
    <property type="entry name" value="L,D-transpeptidase catalytic domain-like"/>
    <property type="match status" value="1"/>
</dbReference>
<dbReference type="InterPro" id="IPR038063">
    <property type="entry name" value="Transpep_catalytic_dom"/>
</dbReference>
<feature type="signal peptide" evidence="10">
    <location>
        <begin position="1"/>
        <end position="31"/>
    </location>
</feature>
<dbReference type="GO" id="GO:0018104">
    <property type="term" value="P:peptidoglycan-protein cross-linking"/>
    <property type="evidence" value="ECO:0007669"/>
    <property type="project" value="TreeGrafter"/>
</dbReference>
<keyword evidence="13" id="KW-1185">Reference proteome</keyword>
<dbReference type="CDD" id="cd16913">
    <property type="entry name" value="YkuD_like"/>
    <property type="match status" value="1"/>
</dbReference>
<comment type="similarity">
    <text evidence="2">Belongs to the YkuD family.</text>
</comment>
<evidence type="ECO:0000256" key="9">
    <source>
        <dbReference type="PROSITE-ProRule" id="PRU01373"/>
    </source>
</evidence>
<dbReference type="Pfam" id="PF03734">
    <property type="entry name" value="YkuD"/>
    <property type="match status" value="1"/>
</dbReference>
<evidence type="ECO:0000259" key="11">
    <source>
        <dbReference type="PROSITE" id="PS52029"/>
    </source>
</evidence>
<evidence type="ECO:0000256" key="1">
    <source>
        <dbReference type="ARBA" id="ARBA00004752"/>
    </source>
</evidence>
<accession>A0A251X854</accession>
<dbReference type="Proteomes" id="UP000194798">
    <property type="component" value="Unassembled WGS sequence"/>
</dbReference>
<evidence type="ECO:0000256" key="8">
    <source>
        <dbReference type="ARBA" id="ARBA00023316"/>
    </source>
</evidence>
<evidence type="ECO:0000313" key="12">
    <source>
        <dbReference type="EMBL" id="OUD13974.1"/>
    </source>
</evidence>
<evidence type="ECO:0000256" key="10">
    <source>
        <dbReference type="SAM" id="SignalP"/>
    </source>
</evidence>
<keyword evidence="8 9" id="KW-0961">Cell wall biogenesis/degradation</keyword>
<sequence length="226" mass="25319">MFNFAFFRLQRLLIVISCLFLAHCAVLPWGAEPPPPSPAPQPQVKPPPPPPKYADTEIIVDVERQMLFLFKNKKLLKQYPVSTSKFGIGNRQDSYQTPLGRHYIAHKIGANAAINTIFKARSNTQSVAVINQQQEEDVITSRIMWLKGLEDGVNRGPGIDSYDRYIYIHGTADEASIGKPASFGCVRMRNDDVIALFSLVKPGRYGTQVNIVKRIEDLKKPPLMGI</sequence>
<dbReference type="PROSITE" id="PS52029">
    <property type="entry name" value="LD_TPASE"/>
    <property type="match status" value="1"/>
</dbReference>
<dbReference type="AlphaFoldDB" id="A0A251X854"/>
<keyword evidence="10" id="KW-0732">Signal</keyword>
<evidence type="ECO:0000313" key="13">
    <source>
        <dbReference type="Proteomes" id="UP000194798"/>
    </source>
</evidence>